<reference evidence="2 3" key="1">
    <citation type="submission" date="2020-10" db="EMBL/GenBank/DDBJ databases">
        <title>Phylogeny of dyella-like bacteria.</title>
        <authorList>
            <person name="Fu J."/>
        </authorList>
    </citation>
    <scope>NUCLEOTIDE SEQUENCE [LARGE SCALE GENOMIC DNA]</scope>
    <source>
        <strain evidence="2 3">THG-B117</strain>
    </source>
</reference>
<dbReference type="Pfam" id="PF14316">
    <property type="entry name" value="DUF4381"/>
    <property type="match status" value="1"/>
</dbReference>
<organism evidence="2 3">
    <name type="scientific">Dyella kyungheensis</name>
    <dbReference type="NCBI Taxonomy" id="1242174"/>
    <lineage>
        <taxon>Bacteria</taxon>
        <taxon>Pseudomonadati</taxon>
        <taxon>Pseudomonadota</taxon>
        <taxon>Gammaproteobacteria</taxon>
        <taxon>Lysobacterales</taxon>
        <taxon>Rhodanobacteraceae</taxon>
        <taxon>Dyella</taxon>
    </lineage>
</organism>
<comment type="caution">
    <text evidence="2">The sequence shown here is derived from an EMBL/GenBank/DDBJ whole genome shotgun (WGS) entry which is preliminary data.</text>
</comment>
<sequence>MLLPAAKVPMASIADLKDIPPPPPVSYMPQTAGWWVLGGLILLGLLVFALLKWRKWMRNRYRREAQAELAAIEDALVDPARRADAMASIPALVKRTVLAWAPRQPVAPMSGDAWLRYLDGTYAQGGFVQGPGRTLDRLAYGDGAIGNDELASLMALLHRWIDHHVRA</sequence>
<proteinExistence type="predicted"/>
<accession>A0ABS2JVP6</accession>
<evidence type="ECO:0000313" key="2">
    <source>
        <dbReference type="EMBL" id="MBM7122659.1"/>
    </source>
</evidence>
<evidence type="ECO:0000313" key="3">
    <source>
        <dbReference type="Proteomes" id="UP001430065"/>
    </source>
</evidence>
<dbReference type="InterPro" id="IPR025489">
    <property type="entry name" value="DUF4381"/>
</dbReference>
<evidence type="ECO:0000256" key="1">
    <source>
        <dbReference type="SAM" id="Phobius"/>
    </source>
</evidence>
<feature type="transmembrane region" description="Helical" evidence="1">
    <location>
        <begin position="32"/>
        <end position="53"/>
    </location>
</feature>
<gene>
    <name evidence="2" type="ORF">ISP20_15940</name>
</gene>
<dbReference type="Proteomes" id="UP001430065">
    <property type="component" value="Unassembled WGS sequence"/>
</dbReference>
<keyword evidence="1" id="KW-0472">Membrane</keyword>
<dbReference type="RefSeq" id="WP_204637097.1">
    <property type="nucleotide sequence ID" value="NZ_JADIKC010000007.1"/>
</dbReference>
<protein>
    <submittedName>
        <fullName evidence="2">DUF4381 domain-containing protein</fullName>
    </submittedName>
</protein>
<keyword evidence="1" id="KW-0812">Transmembrane</keyword>
<name>A0ABS2JVP6_9GAMM</name>
<keyword evidence="3" id="KW-1185">Reference proteome</keyword>
<dbReference type="EMBL" id="JADIKC010000007">
    <property type="protein sequence ID" value="MBM7122659.1"/>
    <property type="molecule type" value="Genomic_DNA"/>
</dbReference>
<keyword evidence="1" id="KW-1133">Transmembrane helix</keyword>